<dbReference type="EMBL" id="CP013244">
    <property type="protein sequence ID" value="ANP46183.1"/>
    <property type="molecule type" value="Genomic_DNA"/>
</dbReference>
<feature type="region of interest" description="Disordered" evidence="8">
    <location>
        <begin position="13"/>
        <end position="40"/>
    </location>
</feature>
<name>A0A1B1AHY4_9PROT</name>
<dbReference type="FunCoup" id="A0A1B1AHY4">
    <property type="interactions" value="94"/>
</dbReference>
<keyword evidence="4" id="KW-0378">Hydrolase</keyword>
<dbReference type="GO" id="GO:0006508">
    <property type="term" value="P:proteolysis"/>
    <property type="evidence" value="ECO:0007669"/>
    <property type="project" value="UniProtKB-KW"/>
</dbReference>
<dbReference type="Gene3D" id="2.70.70.10">
    <property type="entry name" value="Glucose Permease (Domain IIA)"/>
    <property type="match status" value="1"/>
</dbReference>
<keyword evidence="11" id="KW-1185">Reference proteome</keyword>
<keyword evidence="5" id="KW-0862">Zinc</keyword>
<comment type="cofactor">
    <cofactor evidence="1">
        <name>Zn(2+)</name>
        <dbReference type="ChEBI" id="CHEBI:29105"/>
    </cofactor>
</comment>
<evidence type="ECO:0000256" key="8">
    <source>
        <dbReference type="SAM" id="MobiDB-lite"/>
    </source>
</evidence>
<evidence type="ECO:0000256" key="4">
    <source>
        <dbReference type="ARBA" id="ARBA00022801"/>
    </source>
</evidence>
<sequence length="366" mass="39171">MFALLLGTADAQTQRTAAQAERDRRAESQRAERLRTQATTAARDVRALDTRLVEATRRRQEAEAAAEASRQRLTGVQQQIVEDLAARARARNAFESSVIAAAFAERRVEPRAVRAGIVARAMGPVYQAEERQRTTALALARQDETTLTAEQSVLADAQAAIAQERGDIVNMLAQRRSTQTRLAREATAAERRVRQFAAEARSLRELAQRVQQASARRQQGTTTPAGPNVIPAAWVAPVQGQITRAYGARVPGGPAAQGATVRTNSGAQVVSPAAGEVAYAGSFRSYGNVLILNLDGGYALVLTGLDTINVRVGETVRLGQTVGQMTATASSAPDLYVEVRRGDQPVDPGRWLNARGLTAEAGVRAG</sequence>
<evidence type="ECO:0000256" key="1">
    <source>
        <dbReference type="ARBA" id="ARBA00001947"/>
    </source>
</evidence>
<evidence type="ECO:0000256" key="5">
    <source>
        <dbReference type="ARBA" id="ARBA00022833"/>
    </source>
</evidence>
<dbReference type="InterPro" id="IPR016047">
    <property type="entry name" value="M23ase_b-sheet_dom"/>
</dbReference>
<dbReference type="GO" id="GO:0004222">
    <property type="term" value="F:metalloendopeptidase activity"/>
    <property type="evidence" value="ECO:0007669"/>
    <property type="project" value="TreeGrafter"/>
</dbReference>
<dbReference type="Proteomes" id="UP000092498">
    <property type="component" value="Chromosome"/>
</dbReference>
<organism evidence="10 11">
    <name type="scientific">Candidatus Viadribacter manganicus</name>
    <dbReference type="NCBI Taxonomy" id="1759059"/>
    <lineage>
        <taxon>Bacteria</taxon>
        <taxon>Pseudomonadati</taxon>
        <taxon>Pseudomonadota</taxon>
        <taxon>Alphaproteobacteria</taxon>
        <taxon>Hyphomonadales</taxon>
        <taxon>Hyphomonadaceae</taxon>
        <taxon>Candidatus Viadribacter</taxon>
    </lineage>
</organism>
<keyword evidence="7" id="KW-0175">Coiled coil</keyword>
<dbReference type="CDD" id="cd12797">
    <property type="entry name" value="M23_peptidase"/>
    <property type="match status" value="1"/>
</dbReference>
<evidence type="ECO:0000256" key="6">
    <source>
        <dbReference type="ARBA" id="ARBA00023049"/>
    </source>
</evidence>
<keyword evidence="6" id="KW-0482">Metalloprotease</keyword>
<keyword evidence="2" id="KW-0645">Protease</keyword>
<keyword evidence="3" id="KW-0479">Metal-binding</keyword>
<evidence type="ECO:0000256" key="2">
    <source>
        <dbReference type="ARBA" id="ARBA00022670"/>
    </source>
</evidence>
<dbReference type="Pfam" id="PF01551">
    <property type="entry name" value="Peptidase_M23"/>
    <property type="match status" value="1"/>
</dbReference>
<dbReference type="RefSeq" id="WP_066770754.1">
    <property type="nucleotide sequence ID" value="NZ_CP013244.1"/>
</dbReference>
<gene>
    <name evidence="10" type="ORF">ATE48_09760</name>
</gene>
<evidence type="ECO:0000313" key="10">
    <source>
        <dbReference type="EMBL" id="ANP46183.1"/>
    </source>
</evidence>
<feature type="coiled-coil region" evidence="7">
    <location>
        <begin position="186"/>
        <end position="213"/>
    </location>
</feature>
<protein>
    <recommendedName>
        <fullName evidence="9">M23ase beta-sheet core domain-containing protein</fullName>
    </recommendedName>
</protein>
<accession>A0A1B1AHY4</accession>
<dbReference type="InParanoid" id="A0A1B1AHY4"/>
<evidence type="ECO:0000259" key="9">
    <source>
        <dbReference type="Pfam" id="PF01551"/>
    </source>
</evidence>
<dbReference type="InterPro" id="IPR050570">
    <property type="entry name" value="Cell_wall_metabolism_enzyme"/>
</dbReference>
<dbReference type="InterPro" id="IPR011055">
    <property type="entry name" value="Dup_hybrid_motif"/>
</dbReference>
<evidence type="ECO:0000256" key="3">
    <source>
        <dbReference type="ARBA" id="ARBA00022723"/>
    </source>
</evidence>
<dbReference type="PANTHER" id="PTHR21666:SF288">
    <property type="entry name" value="CELL DIVISION PROTEIN YTFB"/>
    <property type="match status" value="1"/>
</dbReference>
<feature type="compositionally biased region" description="Basic and acidic residues" evidence="8">
    <location>
        <begin position="20"/>
        <end position="35"/>
    </location>
</feature>
<dbReference type="STRING" id="1759059.ATE48_09760"/>
<proteinExistence type="predicted"/>
<dbReference type="PANTHER" id="PTHR21666">
    <property type="entry name" value="PEPTIDASE-RELATED"/>
    <property type="match status" value="1"/>
</dbReference>
<evidence type="ECO:0000313" key="11">
    <source>
        <dbReference type="Proteomes" id="UP000092498"/>
    </source>
</evidence>
<dbReference type="AlphaFoldDB" id="A0A1B1AHY4"/>
<reference evidence="10 11" key="1">
    <citation type="submission" date="2015-11" db="EMBL/GenBank/DDBJ databases">
        <title>Whole-Genome Sequence of Candidatus Oderbacter manganicum from the National Park Lower Oder Valley, Germany.</title>
        <authorList>
            <person name="Braun B."/>
            <person name="Liere K."/>
            <person name="Szewzyk U."/>
        </authorList>
    </citation>
    <scope>NUCLEOTIDE SEQUENCE [LARGE SCALE GENOMIC DNA]</scope>
    <source>
        <strain evidence="10 11">OTSz_A_272</strain>
    </source>
</reference>
<dbReference type="KEGG" id="cbot:ATE48_09760"/>
<dbReference type="SUPFAM" id="SSF51261">
    <property type="entry name" value="Duplicated hybrid motif"/>
    <property type="match status" value="1"/>
</dbReference>
<dbReference type="GO" id="GO:0046872">
    <property type="term" value="F:metal ion binding"/>
    <property type="evidence" value="ECO:0007669"/>
    <property type="project" value="UniProtKB-KW"/>
</dbReference>
<evidence type="ECO:0000256" key="7">
    <source>
        <dbReference type="SAM" id="Coils"/>
    </source>
</evidence>
<feature type="domain" description="M23ase beta-sheet core" evidence="9">
    <location>
        <begin position="257"/>
        <end position="348"/>
    </location>
</feature>